<dbReference type="GO" id="GO:0016740">
    <property type="term" value="F:transferase activity"/>
    <property type="evidence" value="ECO:0007669"/>
    <property type="project" value="UniProtKB-KW"/>
</dbReference>
<name>A0A1I1EPX6_9GAMM</name>
<evidence type="ECO:0000313" key="2">
    <source>
        <dbReference type="EMBL" id="SFB88712.1"/>
    </source>
</evidence>
<dbReference type="InterPro" id="IPR001173">
    <property type="entry name" value="Glyco_trans_2-like"/>
</dbReference>
<organism evidence="2 3">
    <name type="scientific">Pseudoalteromonas denitrificans DSM 6059</name>
    <dbReference type="NCBI Taxonomy" id="1123010"/>
    <lineage>
        <taxon>Bacteria</taxon>
        <taxon>Pseudomonadati</taxon>
        <taxon>Pseudomonadota</taxon>
        <taxon>Gammaproteobacteria</taxon>
        <taxon>Alteromonadales</taxon>
        <taxon>Pseudoalteromonadaceae</taxon>
        <taxon>Pseudoalteromonas</taxon>
    </lineage>
</organism>
<keyword evidence="3" id="KW-1185">Reference proteome</keyword>
<dbReference type="OrthoDB" id="9802649at2"/>
<dbReference type="CDD" id="cd00761">
    <property type="entry name" value="Glyco_tranf_GTA_type"/>
    <property type="match status" value="1"/>
</dbReference>
<evidence type="ECO:0000259" key="1">
    <source>
        <dbReference type="Pfam" id="PF00535"/>
    </source>
</evidence>
<dbReference type="STRING" id="1123010.SAMN02745724_00367"/>
<dbReference type="RefSeq" id="WP_091979300.1">
    <property type="nucleotide sequence ID" value="NZ_FOLO01000002.1"/>
</dbReference>
<proteinExistence type="predicted"/>
<evidence type="ECO:0000313" key="3">
    <source>
        <dbReference type="Proteomes" id="UP000198862"/>
    </source>
</evidence>
<dbReference type="PANTHER" id="PTHR43685">
    <property type="entry name" value="GLYCOSYLTRANSFERASE"/>
    <property type="match status" value="1"/>
</dbReference>
<dbReference type="AlphaFoldDB" id="A0A1I1EPX6"/>
<feature type="domain" description="Glycosyltransferase 2-like" evidence="1">
    <location>
        <begin position="6"/>
        <end position="132"/>
    </location>
</feature>
<gene>
    <name evidence="2" type="ORF">SAMN02745724_00367</name>
</gene>
<accession>A0A1I1EPX6</accession>
<dbReference type="EMBL" id="FOLO01000002">
    <property type="protein sequence ID" value="SFB88712.1"/>
    <property type="molecule type" value="Genomic_DNA"/>
</dbReference>
<protein>
    <submittedName>
        <fullName evidence="2">Glycosyl transferase family 2</fullName>
    </submittedName>
</protein>
<dbReference type="Pfam" id="PF00535">
    <property type="entry name" value="Glycos_transf_2"/>
    <property type="match status" value="1"/>
</dbReference>
<dbReference type="InterPro" id="IPR029044">
    <property type="entry name" value="Nucleotide-diphossugar_trans"/>
</dbReference>
<dbReference type="SUPFAM" id="SSF53448">
    <property type="entry name" value="Nucleotide-diphospho-sugar transferases"/>
    <property type="match status" value="1"/>
</dbReference>
<reference evidence="2 3" key="1">
    <citation type="submission" date="2016-10" db="EMBL/GenBank/DDBJ databases">
        <authorList>
            <person name="de Groot N.N."/>
        </authorList>
    </citation>
    <scope>NUCLEOTIDE SEQUENCE [LARGE SCALE GENOMIC DNA]</scope>
    <source>
        <strain evidence="2 3">DSM 6059</strain>
    </source>
</reference>
<keyword evidence="2" id="KW-0808">Transferase</keyword>
<dbReference type="Gene3D" id="3.90.550.10">
    <property type="entry name" value="Spore Coat Polysaccharide Biosynthesis Protein SpsA, Chain A"/>
    <property type="match status" value="1"/>
</dbReference>
<dbReference type="InterPro" id="IPR050834">
    <property type="entry name" value="Glycosyltransf_2"/>
</dbReference>
<sequence length="306" mass="35483">MCKDVCVIIPSYNNKEHLSKSLGSILRQKNIRQEVIITDDGSSGDTSEWLNHIAQRYDYIRIIEYNKSNIANARNLAIEKSNCKFIAFLDAGDTWYDNKLANQLQFMKTHPNCILTFTNYQNVDTHYQPIIDCFSYFSEFSKVCNFVNNEYITLNSPLNILLKNNIIGTSSVMVKREKLMKSGFDPSLKSASDWDCWLRLAMQGNFCFSHEITTDHLTPKNSNLKFQDKHLAALDEIITRIRAHPDVQPLTVKHAKASLNESRADHHRQLGHKFHALKHALQAVLLYPHKRNIKHFFHDIKQLMYI</sequence>
<dbReference type="PANTHER" id="PTHR43685:SF2">
    <property type="entry name" value="GLYCOSYLTRANSFERASE 2-LIKE DOMAIN-CONTAINING PROTEIN"/>
    <property type="match status" value="1"/>
</dbReference>
<dbReference type="Proteomes" id="UP000198862">
    <property type="component" value="Unassembled WGS sequence"/>
</dbReference>